<dbReference type="GO" id="GO:0005829">
    <property type="term" value="C:cytosol"/>
    <property type="evidence" value="ECO:0007669"/>
    <property type="project" value="TreeGrafter"/>
</dbReference>
<keyword evidence="3" id="KW-0808">Transferase</keyword>
<keyword evidence="4" id="KW-0460">Magnesium</keyword>
<evidence type="ECO:0000256" key="4">
    <source>
        <dbReference type="ARBA" id="ARBA00022842"/>
    </source>
</evidence>
<dbReference type="InterPro" id="IPR005475">
    <property type="entry name" value="Transketolase-like_Pyr-bd"/>
</dbReference>
<dbReference type="InterPro" id="IPR005477">
    <property type="entry name" value="Dxylulose-5-P_synthase"/>
</dbReference>
<evidence type="ECO:0000313" key="7">
    <source>
        <dbReference type="EMBL" id="GMB86675.1"/>
    </source>
</evidence>
<dbReference type="GO" id="GO:0016114">
    <property type="term" value="P:terpenoid biosynthetic process"/>
    <property type="evidence" value="ECO:0007669"/>
    <property type="project" value="InterPro"/>
</dbReference>
<dbReference type="PANTHER" id="PTHR43322">
    <property type="entry name" value="1-D-DEOXYXYLULOSE 5-PHOSPHATE SYNTHASE-RELATED"/>
    <property type="match status" value="1"/>
</dbReference>
<evidence type="ECO:0000256" key="1">
    <source>
        <dbReference type="ARBA" id="ARBA00001946"/>
    </source>
</evidence>
<evidence type="ECO:0000256" key="2">
    <source>
        <dbReference type="ARBA" id="ARBA00011738"/>
    </source>
</evidence>
<evidence type="ECO:0000313" key="8">
    <source>
        <dbReference type="Proteomes" id="UP001165243"/>
    </source>
</evidence>
<comment type="cofactor">
    <cofactor evidence="1">
        <name>Mg(2+)</name>
        <dbReference type="ChEBI" id="CHEBI:18420"/>
    </cofactor>
</comment>
<name>A0AAV5PC78_LACDE</name>
<reference evidence="7" key="1">
    <citation type="submission" date="2023-04" db="EMBL/GenBank/DDBJ databases">
        <title>Draft genome sequences of Lactobacillus delbrueckii subsp. bulgaricus ME-900 and ME-901 with improved acid tolerance.</title>
        <authorList>
            <person name="Ishida T."/>
            <person name="Yamamoto E."/>
            <person name="Koizumi A."/>
            <person name="Fujiwara S."/>
            <person name="Makino S."/>
            <person name="Kano H."/>
            <person name="Kimura K."/>
        </authorList>
    </citation>
    <scope>NUCLEOTIDE SEQUENCE</scope>
    <source>
        <strain evidence="7">ME-900</strain>
    </source>
</reference>
<dbReference type="Gene3D" id="3.40.50.970">
    <property type="match status" value="1"/>
</dbReference>
<dbReference type="AlphaFoldDB" id="A0AAV5PC78"/>
<accession>A0AAV5PC78</accession>
<dbReference type="Proteomes" id="UP001165243">
    <property type="component" value="Unassembled WGS sequence"/>
</dbReference>
<dbReference type="GO" id="GO:0019288">
    <property type="term" value="P:isopentenyl diphosphate biosynthetic process, methylerythritol 4-phosphate pathway"/>
    <property type="evidence" value="ECO:0007669"/>
    <property type="project" value="TreeGrafter"/>
</dbReference>
<dbReference type="Pfam" id="PF02779">
    <property type="entry name" value="Transket_pyr"/>
    <property type="match status" value="1"/>
</dbReference>
<sequence>MKTPPFLQRAFDQLSHDVAANNLPVVMIVAGGGIQANSKTHVGVFDQVMVSNLPNWKYLAPTSLTEEAAMINWVLKQKDGPVAIKLPVRPVPAGGAVLEGYRHIHYQKRRAGKKIAILALGDMQEIRQPSGRRT</sequence>
<comment type="caution">
    <text evidence="7">The sequence shown here is derived from an EMBL/GenBank/DDBJ whole genome shotgun (WGS) entry which is preliminary data.</text>
</comment>
<dbReference type="PANTHER" id="PTHR43322:SF1">
    <property type="entry name" value="1-DEOXY-D-XYLULOSE-5-PHOSPHATE SYNTHASE"/>
    <property type="match status" value="1"/>
</dbReference>
<proteinExistence type="predicted"/>
<dbReference type="EMBL" id="BSWK01000013">
    <property type="protein sequence ID" value="GMB86675.1"/>
    <property type="molecule type" value="Genomic_DNA"/>
</dbReference>
<dbReference type="GO" id="GO:0008661">
    <property type="term" value="F:1-deoxy-D-xylulose-5-phosphate synthase activity"/>
    <property type="evidence" value="ECO:0007669"/>
    <property type="project" value="InterPro"/>
</dbReference>
<feature type="domain" description="Transketolase-like pyrimidine-binding" evidence="6">
    <location>
        <begin position="6"/>
        <end position="87"/>
    </location>
</feature>
<evidence type="ECO:0000256" key="3">
    <source>
        <dbReference type="ARBA" id="ARBA00022679"/>
    </source>
</evidence>
<comment type="subunit">
    <text evidence="2">Homodimer.</text>
</comment>
<protein>
    <recommendedName>
        <fullName evidence="6">Transketolase-like pyrimidine-binding domain-containing protein</fullName>
    </recommendedName>
</protein>
<dbReference type="SUPFAM" id="SSF52518">
    <property type="entry name" value="Thiamin diphosphate-binding fold (THDP-binding)"/>
    <property type="match status" value="1"/>
</dbReference>
<evidence type="ECO:0000259" key="6">
    <source>
        <dbReference type="Pfam" id="PF02779"/>
    </source>
</evidence>
<gene>
    <name evidence="7" type="ORF">ME0900_10480</name>
</gene>
<evidence type="ECO:0000256" key="5">
    <source>
        <dbReference type="ARBA" id="ARBA00023052"/>
    </source>
</evidence>
<keyword evidence="5" id="KW-0786">Thiamine pyrophosphate</keyword>
<dbReference type="InterPro" id="IPR029061">
    <property type="entry name" value="THDP-binding"/>
</dbReference>
<organism evidence="7 8">
    <name type="scientific">Lactobacillus delbrueckii subsp. bulgaricus</name>
    <dbReference type="NCBI Taxonomy" id="1585"/>
    <lineage>
        <taxon>Bacteria</taxon>
        <taxon>Bacillati</taxon>
        <taxon>Bacillota</taxon>
        <taxon>Bacilli</taxon>
        <taxon>Lactobacillales</taxon>
        <taxon>Lactobacillaceae</taxon>
        <taxon>Lactobacillus</taxon>
    </lineage>
</organism>